<dbReference type="PANTHER" id="PTHR22811">
    <property type="entry name" value="TRANSMEMBRANE EMP24 DOMAIN-CONTAINING PROTEIN"/>
    <property type="match status" value="1"/>
</dbReference>
<feature type="transmembrane region" description="Helical" evidence="7">
    <location>
        <begin position="195"/>
        <end position="217"/>
    </location>
</feature>
<feature type="domain" description="GOLD" evidence="9">
    <location>
        <begin position="20"/>
        <end position="222"/>
    </location>
</feature>
<evidence type="ECO:0000256" key="6">
    <source>
        <dbReference type="ARBA" id="ARBA00023136"/>
    </source>
</evidence>
<organism evidence="10 11">
    <name type="scientific">Wickerhamomyces anomalus (strain ATCC 58044 / CBS 1984 / NCYC 433 / NRRL Y-366-8)</name>
    <name type="common">Yeast</name>
    <name type="synonym">Hansenula anomala</name>
    <dbReference type="NCBI Taxonomy" id="683960"/>
    <lineage>
        <taxon>Eukaryota</taxon>
        <taxon>Fungi</taxon>
        <taxon>Dikarya</taxon>
        <taxon>Ascomycota</taxon>
        <taxon>Saccharomycotina</taxon>
        <taxon>Saccharomycetes</taxon>
        <taxon>Phaffomycetales</taxon>
        <taxon>Wickerhamomycetaceae</taxon>
        <taxon>Wickerhamomyces</taxon>
    </lineage>
</organism>
<dbReference type="SMART" id="SM01190">
    <property type="entry name" value="EMP24_GP25L"/>
    <property type="match status" value="1"/>
</dbReference>
<keyword evidence="3 7" id="KW-0812">Transmembrane</keyword>
<protein>
    <recommendedName>
        <fullName evidence="9">GOLD domain-containing protein</fullName>
    </recommendedName>
</protein>
<evidence type="ECO:0000256" key="8">
    <source>
        <dbReference type="SAM" id="SignalP"/>
    </source>
</evidence>
<keyword evidence="6 7" id="KW-0472">Membrane</keyword>
<dbReference type="OrthoDB" id="3993898at2759"/>
<dbReference type="GO" id="GO:0006888">
    <property type="term" value="P:endoplasmic reticulum to Golgi vesicle-mediated transport"/>
    <property type="evidence" value="ECO:0007669"/>
    <property type="project" value="UniProtKB-ARBA"/>
</dbReference>
<feature type="chain" id="PRO_5009133592" description="GOLD domain-containing protein" evidence="8">
    <location>
        <begin position="21"/>
        <end position="226"/>
    </location>
</feature>
<reference evidence="10 11" key="1">
    <citation type="journal article" date="2016" name="Proc. Natl. Acad. Sci. U.S.A.">
        <title>Comparative genomics of biotechnologically important yeasts.</title>
        <authorList>
            <person name="Riley R."/>
            <person name="Haridas S."/>
            <person name="Wolfe K.H."/>
            <person name="Lopes M.R."/>
            <person name="Hittinger C.T."/>
            <person name="Goeker M."/>
            <person name="Salamov A.A."/>
            <person name="Wisecaver J.H."/>
            <person name="Long T.M."/>
            <person name="Calvey C.H."/>
            <person name="Aerts A.L."/>
            <person name="Barry K.W."/>
            <person name="Choi C."/>
            <person name="Clum A."/>
            <person name="Coughlan A.Y."/>
            <person name="Deshpande S."/>
            <person name="Douglass A.P."/>
            <person name="Hanson S.J."/>
            <person name="Klenk H.-P."/>
            <person name="LaButti K.M."/>
            <person name="Lapidus A."/>
            <person name="Lindquist E.A."/>
            <person name="Lipzen A.M."/>
            <person name="Meier-Kolthoff J.P."/>
            <person name="Ohm R.A."/>
            <person name="Otillar R.P."/>
            <person name="Pangilinan J.L."/>
            <person name="Peng Y."/>
            <person name="Rokas A."/>
            <person name="Rosa C.A."/>
            <person name="Scheuner C."/>
            <person name="Sibirny A.A."/>
            <person name="Slot J.C."/>
            <person name="Stielow J.B."/>
            <person name="Sun H."/>
            <person name="Kurtzman C.P."/>
            <person name="Blackwell M."/>
            <person name="Grigoriev I.V."/>
            <person name="Jeffries T.W."/>
        </authorList>
    </citation>
    <scope>NUCLEOTIDE SEQUENCE [LARGE SCALE GENOMIC DNA]</scope>
    <source>
        <strain evidence="11">ATCC 58044 / CBS 1984 / NCYC 433 / NRRL Y-366-8</strain>
    </source>
</reference>
<evidence type="ECO:0000259" key="9">
    <source>
        <dbReference type="SMART" id="SM01190"/>
    </source>
</evidence>
<gene>
    <name evidence="10" type="ORF">WICANDRAFT_79202</name>
</gene>
<comment type="similarity">
    <text evidence="2">Belongs to the EMP24/GP25L family.</text>
</comment>
<evidence type="ECO:0000256" key="2">
    <source>
        <dbReference type="ARBA" id="ARBA00007104"/>
    </source>
</evidence>
<keyword evidence="11" id="KW-1185">Reference proteome</keyword>
<evidence type="ECO:0000313" key="11">
    <source>
        <dbReference type="Proteomes" id="UP000094112"/>
    </source>
</evidence>
<dbReference type="RefSeq" id="XP_019037862.1">
    <property type="nucleotide sequence ID" value="XM_019184855.1"/>
</dbReference>
<name>A0A1E3NZX5_WICAA</name>
<dbReference type="STRING" id="683960.A0A1E3NZX5"/>
<dbReference type="GO" id="GO:0016020">
    <property type="term" value="C:membrane"/>
    <property type="evidence" value="ECO:0007669"/>
    <property type="project" value="UniProtKB-SubCell"/>
</dbReference>
<dbReference type="GO" id="GO:0005737">
    <property type="term" value="C:cytoplasm"/>
    <property type="evidence" value="ECO:0007669"/>
    <property type="project" value="GOC"/>
</dbReference>
<dbReference type="InterPro" id="IPR009038">
    <property type="entry name" value="GOLD_dom"/>
</dbReference>
<keyword evidence="4 8" id="KW-0732">Signal</keyword>
<accession>A0A1E3NZX5</accession>
<proteinExistence type="inferred from homology"/>
<sequence>MLLFVSWLLLLLTFAGLAQSLGFYLEPIKQREIKSPKDLERGFLCFRYELEDEVTVVDVRTGGEITNQKLNVVIKDQNFNTLRRKDHIKDDNLRMVFKPEPHSIVDICFINIVSDASWLNKGIAREMEMDVDVLSSKPKYNYKELKELNHHLQSTNQVLIDDVDRQLNKFEKELKYLVKREHQLRDLNESVFEKLAFFAFLFSALFALSQIVVFSTLRRFFAENFW</sequence>
<dbReference type="EMBL" id="KV454211">
    <property type="protein sequence ID" value="ODQ58655.1"/>
    <property type="molecule type" value="Genomic_DNA"/>
</dbReference>
<evidence type="ECO:0000313" key="10">
    <source>
        <dbReference type="EMBL" id="ODQ58655.1"/>
    </source>
</evidence>
<evidence type="ECO:0000256" key="1">
    <source>
        <dbReference type="ARBA" id="ARBA00004479"/>
    </source>
</evidence>
<feature type="signal peptide" evidence="8">
    <location>
        <begin position="1"/>
        <end position="20"/>
    </location>
</feature>
<dbReference type="GeneID" id="30202101"/>
<comment type="subcellular location">
    <subcellularLocation>
        <location evidence="1">Membrane</location>
        <topology evidence="1">Single-pass type I membrane protein</topology>
    </subcellularLocation>
</comment>
<evidence type="ECO:0000256" key="7">
    <source>
        <dbReference type="SAM" id="Phobius"/>
    </source>
</evidence>
<dbReference type="AlphaFoldDB" id="A0A1E3NZX5"/>
<dbReference type="Proteomes" id="UP000094112">
    <property type="component" value="Unassembled WGS sequence"/>
</dbReference>
<keyword evidence="5 7" id="KW-1133">Transmembrane helix</keyword>
<dbReference type="Pfam" id="PF01105">
    <property type="entry name" value="EMP24_GP25L"/>
    <property type="match status" value="1"/>
</dbReference>
<evidence type="ECO:0000256" key="5">
    <source>
        <dbReference type="ARBA" id="ARBA00022989"/>
    </source>
</evidence>
<evidence type="ECO:0000256" key="4">
    <source>
        <dbReference type="ARBA" id="ARBA00022729"/>
    </source>
</evidence>
<evidence type="ECO:0000256" key="3">
    <source>
        <dbReference type="ARBA" id="ARBA00022692"/>
    </source>
</evidence>
<dbReference type="InterPro" id="IPR015720">
    <property type="entry name" value="Emp24-like"/>
</dbReference>